<sequence length="277" mass="32071">MEQHPIPRQITTFEFKLIGFMTLKQFLYLVISAPIAFIIYMLFPIPILNIIFAICAGIVGIIFAFIPFNDRPIDVLLKNFWKRINSPTQYFFRKDNPPIALLQNLYFVSNPHRIMAHIESQKMLSAYLTNTKQVLIANQKKKAIQHVVQSPISSLRVNPPKKKTGLFHLPSFSSHDVSAPVTNTTQEKKPFFIGIIKNNKQIPLPGILIYIKDKTNNPVRLLKSNPHGVFATYSVLPPDEYVFEMKDTNNLYFFDTMKIRVSEHNERPIEFYSKEML</sequence>
<evidence type="ECO:0000313" key="3">
    <source>
        <dbReference type="Proteomes" id="UP000229401"/>
    </source>
</evidence>
<comment type="caution">
    <text evidence="2">The sequence shown here is derived from an EMBL/GenBank/DDBJ whole genome shotgun (WGS) entry which is preliminary data.</text>
</comment>
<evidence type="ECO:0000256" key="1">
    <source>
        <dbReference type="SAM" id="Phobius"/>
    </source>
</evidence>
<name>A0A2M7QIS9_9BACT</name>
<protein>
    <recommendedName>
        <fullName evidence="4">PrgI family protein</fullName>
    </recommendedName>
</protein>
<dbReference type="EMBL" id="PFLI01000128">
    <property type="protein sequence ID" value="PIY71886.1"/>
    <property type="molecule type" value="Genomic_DNA"/>
</dbReference>
<dbReference type="InterPro" id="IPR024414">
    <property type="entry name" value="Uncharacterised_PrgI"/>
</dbReference>
<evidence type="ECO:0008006" key="4">
    <source>
        <dbReference type="Google" id="ProtNLM"/>
    </source>
</evidence>
<feature type="transmembrane region" description="Helical" evidence="1">
    <location>
        <begin position="49"/>
        <end position="68"/>
    </location>
</feature>
<gene>
    <name evidence="2" type="ORF">COY87_03835</name>
</gene>
<keyword evidence="1" id="KW-1133">Transmembrane helix</keyword>
<dbReference type="AlphaFoldDB" id="A0A2M7QIS9"/>
<dbReference type="Pfam" id="PF12666">
    <property type="entry name" value="PrgI"/>
    <property type="match status" value="1"/>
</dbReference>
<accession>A0A2M7QIS9</accession>
<dbReference type="Proteomes" id="UP000229401">
    <property type="component" value="Unassembled WGS sequence"/>
</dbReference>
<organism evidence="2 3">
    <name type="scientific">Candidatus Roizmanbacteria bacterium CG_4_10_14_0_8_um_filter_33_9</name>
    <dbReference type="NCBI Taxonomy" id="1974826"/>
    <lineage>
        <taxon>Bacteria</taxon>
        <taxon>Candidatus Roizmaniibacteriota</taxon>
    </lineage>
</organism>
<keyword evidence="1" id="KW-0812">Transmembrane</keyword>
<feature type="transmembrane region" description="Helical" evidence="1">
    <location>
        <begin position="26"/>
        <end position="43"/>
    </location>
</feature>
<reference evidence="3" key="1">
    <citation type="submission" date="2017-09" db="EMBL/GenBank/DDBJ databases">
        <title>Depth-based differentiation of microbial function through sediment-hosted aquifers and enrichment of novel symbionts in the deep terrestrial subsurface.</title>
        <authorList>
            <person name="Probst A.J."/>
            <person name="Ladd B."/>
            <person name="Jarett J.K."/>
            <person name="Geller-Mcgrath D.E."/>
            <person name="Sieber C.M.K."/>
            <person name="Emerson J.B."/>
            <person name="Anantharaman K."/>
            <person name="Thomas B.C."/>
            <person name="Malmstrom R."/>
            <person name="Stieglmeier M."/>
            <person name="Klingl A."/>
            <person name="Woyke T."/>
            <person name="Ryan C.M."/>
            <person name="Banfield J.F."/>
        </authorList>
    </citation>
    <scope>NUCLEOTIDE SEQUENCE [LARGE SCALE GENOMIC DNA]</scope>
</reference>
<evidence type="ECO:0000313" key="2">
    <source>
        <dbReference type="EMBL" id="PIY71886.1"/>
    </source>
</evidence>
<keyword evidence="1" id="KW-0472">Membrane</keyword>
<proteinExistence type="predicted"/>